<dbReference type="GO" id="GO:0042910">
    <property type="term" value="F:xenobiotic transmembrane transporter activity"/>
    <property type="evidence" value="ECO:0007669"/>
    <property type="project" value="InterPro"/>
</dbReference>
<reference evidence="7 8" key="1">
    <citation type="submission" date="2013-07" db="EMBL/GenBank/DDBJ databases">
        <title>Isolation of Lactococcus garvieae strain TRF1 from the fecal material of a timber rattlesnake.</title>
        <authorList>
            <person name="McLaughlin R.W."/>
            <person name="Cochran P.A."/>
            <person name="Dowd S.E."/>
        </authorList>
    </citation>
    <scope>NUCLEOTIDE SEQUENCE [LARGE SCALE GENOMIC DNA]</scope>
    <source>
        <strain evidence="7 8">TRF1</strain>
    </source>
</reference>
<comment type="caution">
    <text evidence="7">The sequence shown here is derived from an EMBL/GenBank/DDBJ whole genome shotgun (WGS) entry which is preliminary data.</text>
</comment>
<name>V8AM36_9LACT</name>
<dbReference type="PATRIC" id="fig|1380772.3.peg.1975"/>
<keyword evidence="4" id="KW-0813">Transport</keyword>
<dbReference type="InterPro" id="IPR002528">
    <property type="entry name" value="MATE_fam"/>
</dbReference>
<dbReference type="PANTHER" id="PTHR43298:SF2">
    <property type="entry name" value="FMN_FAD EXPORTER YEEO-RELATED"/>
    <property type="match status" value="1"/>
</dbReference>
<dbReference type="Proteomes" id="UP000018692">
    <property type="component" value="Unassembled WGS sequence"/>
</dbReference>
<proteinExistence type="inferred from homology"/>
<protein>
    <recommendedName>
        <fullName evidence="3">Probable multidrug resistance protein NorM</fullName>
    </recommendedName>
    <alternativeName>
        <fullName evidence="5">Multidrug-efflux transporter</fullName>
    </alternativeName>
</protein>
<organism evidence="7 8">
    <name type="scientific">Lactococcus garvieae TRF1</name>
    <dbReference type="NCBI Taxonomy" id="1380772"/>
    <lineage>
        <taxon>Bacteria</taxon>
        <taxon>Bacillati</taxon>
        <taxon>Bacillota</taxon>
        <taxon>Bacilli</taxon>
        <taxon>Lactobacillales</taxon>
        <taxon>Streptococcaceae</taxon>
        <taxon>Lactococcus</taxon>
    </lineage>
</organism>
<keyword evidence="6" id="KW-0812">Transmembrane</keyword>
<dbReference type="GO" id="GO:0015297">
    <property type="term" value="F:antiporter activity"/>
    <property type="evidence" value="ECO:0007669"/>
    <property type="project" value="InterPro"/>
</dbReference>
<comment type="function">
    <text evidence="1">Multidrug efflux pump.</text>
</comment>
<dbReference type="InterPro" id="IPR050222">
    <property type="entry name" value="MATE_MdtK"/>
</dbReference>
<keyword evidence="6" id="KW-0472">Membrane</keyword>
<dbReference type="GO" id="GO:0005886">
    <property type="term" value="C:plasma membrane"/>
    <property type="evidence" value="ECO:0007669"/>
    <property type="project" value="TreeGrafter"/>
</dbReference>
<sequence length="121" mass="13396">MLSIGLLLVLVSTSLSNLFTTDTVAIASSNTVILFSFLATFFVTGTTTYTAAFQGIGNAKLPLYTTIIGMLLIRVGLGYILSQIFTFGLEGIWFAVLADNFFRFVFLKFNFDRKVRAFLTH</sequence>
<dbReference type="EMBL" id="AVFE01000046">
    <property type="protein sequence ID" value="ETD03994.1"/>
    <property type="molecule type" value="Genomic_DNA"/>
</dbReference>
<accession>V8AM36</accession>
<dbReference type="Pfam" id="PF01554">
    <property type="entry name" value="MatE"/>
    <property type="match status" value="1"/>
</dbReference>
<feature type="transmembrane region" description="Helical" evidence="6">
    <location>
        <begin position="32"/>
        <end position="51"/>
    </location>
</feature>
<evidence type="ECO:0000313" key="8">
    <source>
        <dbReference type="Proteomes" id="UP000018692"/>
    </source>
</evidence>
<gene>
    <name evidence="7" type="ORF">N568_0110315</name>
</gene>
<evidence type="ECO:0000256" key="6">
    <source>
        <dbReference type="SAM" id="Phobius"/>
    </source>
</evidence>
<evidence type="ECO:0000256" key="2">
    <source>
        <dbReference type="ARBA" id="ARBA00010199"/>
    </source>
</evidence>
<keyword evidence="6" id="KW-1133">Transmembrane helix</keyword>
<evidence type="ECO:0000313" key="7">
    <source>
        <dbReference type="EMBL" id="ETD03994.1"/>
    </source>
</evidence>
<evidence type="ECO:0000256" key="5">
    <source>
        <dbReference type="ARBA" id="ARBA00031636"/>
    </source>
</evidence>
<evidence type="ECO:0000256" key="1">
    <source>
        <dbReference type="ARBA" id="ARBA00003408"/>
    </source>
</evidence>
<comment type="similarity">
    <text evidence="2">Belongs to the multi antimicrobial extrusion (MATE) (TC 2.A.66.1) family.</text>
</comment>
<feature type="transmembrane region" description="Helical" evidence="6">
    <location>
        <begin position="91"/>
        <end position="111"/>
    </location>
</feature>
<feature type="transmembrane region" description="Helical" evidence="6">
    <location>
        <begin position="63"/>
        <end position="85"/>
    </location>
</feature>
<evidence type="ECO:0000256" key="4">
    <source>
        <dbReference type="ARBA" id="ARBA00022448"/>
    </source>
</evidence>
<dbReference type="PANTHER" id="PTHR43298">
    <property type="entry name" value="MULTIDRUG RESISTANCE PROTEIN NORM-RELATED"/>
    <property type="match status" value="1"/>
</dbReference>
<dbReference type="AlphaFoldDB" id="V8AM36"/>
<evidence type="ECO:0000256" key="3">
    <source>
        <dbReference type="ARBA" id="ARBA00020268"/>
    </source>
</evidence>